<dbReference type="Gene3D" id="3.40.50.150">
    <property type="entry name" value="Vaccinia Virus protein VP39"/>
    <property type="match status" value="1"/>
</dbReference>
<accession>A0A0D7CIM5</accession>
<keyword evidence="5" id="KW-1185">Reference proteome</keyword>
<reference evidence="4 5" key="1">
    <citation type="submission" date="2014-09" db="EMBL/GenBank/DDBJ databases">
        <title>Draft genome sequence of Streptomyces natalensis ATCC 27448, producer of the antifungal pimaricin.</title>
        <authorList>
            <person name="Mendes M.V."/>
            <person name="Beites T."/>
            <person name="Pires S."/>
            <person name="Santos C.L."/>
            <person name="Moradas-Ferreira P."/>
        </authorList>
    </citation>
    <scope>NUCLEOTIDE SEQUENCE [LARGE SCALE GENOMIC DNA]</scope>
    <source>
        <strain evidence="4 5">ATCC 27448</strain>
    </source>
</reference>
<evidence type="ECO:0000313" key="5">
    <source>
        <dbReference type="Proteomes" id="UP000032458"/>
    </source>
</evidence>
<keyword evidence="1 4" id="KW-0489">Methyltransferase</keyword>
<dbReference type="InterPro" id="IPR029063">
    <property type="entry name" value="SAM-dependent_MTases_sf"/>
</dbReference>
<evidence type="ECO:0000313" key="4">
    <source>
        <dbReference type="EMBL" id="KIZ16114.1"/>
    </source>
</evidence>
<dbReference type="RefSeq" id="WP_044366318.1">
    <property type="nucleotide sequence ID" value="NZ_JRKI01000029.1"/>
</dbReference>
<dbReference type="InterPro" id="IPR041698">
    <property type="entry name" value="Methyltransf_25"/>
</dbReference>
<evidence type="ECO:0000256" key="1">
    <source>
        <dbReference type="ARBA" id="ARBA00022603"/>
    </source>
</evidence>
<feature type="domain" description="Methyltransferase" evidence="3">
    <location>
        <begin position="47"/>
        <end position="135"/>
    </location>
</feature>
<dbReference type="Proteomes" id="UP000032458">
    <property type="component" value="Unassembled WGS sequence"/>
</dbReference>
<evidence type="ECO:0000259" key="3">
    <source>
        <dbReference type="Pfam" id="PF13649"/>
    </source>
</evidence>
<evidence type="ECO:0000256" key="2">
    <source>
        <dbReference type="ARBA" id="ARBA00022679"/>
    </source>
</evidence>
<dbReference type="GO" id="GO:0032259">
    <property type="term" value="P:methylation"/>
    <property type="evidence" value="ECO:0007669"/>
    <property type="project" value="UniProtKB-KW"/>
</dbReference>
<organism evidence="4 5">
    <name type="scientific">Streptomyces natalensis ATCC 27448</name>
    <dbReference type="NCBI Taxonomy" id="1240678"/>
    <lineage>
        <taxon>Bacteria</taxon>
        <taxon>Bacillati</taxon>
        <taxon>Actinomycetota</taxon>
        <taxon>Actinomycetes</taxon>
        <taxon>Kitasatosporales</taxon>
        <taxon>Streptomycetaceae</taxon>
        <taxon>Streptomyces</taxon>
    </lineage>
</organism>
<dbReference type="EMBL" id="JRKI01000029">
    <property type="protein sequence ID" value="KIZ16114.1"/>
    <property type="molecule type" value="Genomic_DNA"/>
</dbReference>
<dbReference type="GO" id="GO:0008168">
    <property type="term" value="F:methyltransferase activity"/>
    <property type="evidence" value="ECO:0007669"/>
    <property type="project" value="UniProtKB-KW"/>
</dbReference>
<dbReference type="SUPFAM" id="SSF53335">
    <property type="entry name" value="S-adenosyl-L-methionine-dependent methyltransferases"/>
    <property type="match status" value="1"/>
</dbReference>
<dbReference type="PANTHER" id="PTHR44942">
    <property type="entry name" value="METHYLTRANSF_11 DOMAIN-CONTAINING PROTEIN"/>
    <property type="match status" value="1"/>
</dbReference>
<comment type="caution">
    <text evidence="4">The sequence shown here is derived from an EMBL/GenBank/DDBJ whole genome shotgun (WGS) entry which is preliminary data.</text>
</comment>
<gene>
    <name evidence="4" type="ORF">SNA_23145</name>
</gene>
<dbReference type="PATRIC" id="fig|1240678.4.peg.4926"/>
<dbReference type="Pfam" id="PF13649">
    <property type="entry name" value="Methyltransf_25"/>
    <property type="match status" value="1"/>
</dbReference>
<dbReference type="InterPro" id="IPR051052">
    <property type="entry name" value="Diverse_substrate_MTase"/>
</dbReference>
<dbReference type="PANTHER" id="PTHR44942:SF4">
    <property type="entry name" value="METHYLTRANSFERASE TYPE 11 DOMAIN-CONTAINING PROTEIN"/>
    <property type="match status" value="1"/>
</dbReference>
<dbReference type="CDD" id="cd02440">
    <property type="entry name" value="AdoMet_MTases"/>
    <property type="match status" value="1"/>
</dbReference>
<keyword evidence="2 4" id="KW-0808">Transferase</keyword>
<name>A0A0D7CIM5_9ACTN</name>
<dbReference type="AlphaFoldDB" id="A0A0D7CIM5"/>
<sequence length="265" mass="29061">MTKPNRERLRGTFTEAAGLYDRMRPAYPQRMFDDLVRLAGTGPGCRVLEIGCGTGQATLPLAARGCRITAVELGAEMAALARRNLADFADVEIVVSAFENWPLPQERFDVVMAATAFHWIDPAVRVTRAADALCPAGALATVTTHHIAGGSESFFLEVQDCYERFDPATPPGLRLPTAADIPEDSEELDASGRFGPAVFRRYEGELTYSTQEYLDLLRTYSGHRALDPVVLDGLLEAIGDLIDRRCGGSVAKRYLTQLRVARRLT</sequence>
<proteinExistence type="predicted"/>
<protein>
    <submittedName>
        <fullName evidence="4">Methyltransferase</fullName>
    </submittedName>
</protein>